<evidence type="ECO:0000313" key="2">
    <source>
        <dbReference type="EMBL" id="KAL0489947.1"/>
    </source>
</evidence>
<dbReference type="AlphaFoldDB" id="A0AAW2ZJ89"/>
<dbReference type="PANTHER" id="PTHR13440">
    <property type="entry name" value="BLOC-1 RELATED COMPLEX SUBUNIT 6"/>
    <property type="match status" value="1"/>
</dbReference>
<dbReference type="Pfam" id="PF10157">
    <property type="entry name" value="BORCS6"/>
    <property type="match status" value="1"/>
</dbReference>
<protein>
    <recommendedName>
        <fullName evidence="1">BLOC-1-related complex subunit 6 C-terminal helix domain-containing protein</fullName>
    </recommendedName>
</protein>
<organism evidence="2 3">
    <name type="scientific">Acrasis kona</name>
    <dbReference type="NCBI Taxonomy" id="1008807"/>
    <lineage>
        <taxon>Eukaryota</taxon>
        <taxon>Discoba</taxon>
        <taxon>Heterolobosea</taxon>
        <taxon>Tetramitia</taxon>
        <taxon>Eutetramitia</taxon>
        <taxon>Acrasidae</taxon>
        <taxon>Acrasis</taxon>
    </lineage>
</organism>
<reference evidence="2 3" key="1">
    <citation type="submission" date="2024-03" db="EMBL/GenBank/DDBJ databases">
        <title>The Acrasis kona genome and developmental transcriptomes reveal deep origins of eukaryotic multicellular pathways.</title>
        <authorList>
            <person name="Sheikh S."/>
            <person name="Fu C.-J."/>
            <person name="Brown M.W."/>
            <person name="Baldauf S.L."/>
        </authorList>
    </citation>
    <scope>NUCLEOTIDE SEQUENCE [LARGE SCALE GENOMIC DNA]</scope>
    <source>
        <strain evidence="2 3">ATCC MYA-3509</strain>
    </source>
</reference>
<dbReference type="Proteomes" id="UP001431209">
    <property type="component" value="Unassembled WGS sequence"/>
</dbReference>
<evidence type="ECO:0000313" key="3">
    <source>
        <dbReference type="Proteomes" id="UP001431209"/>
    </source>
</evidence>
<sequence length="135" mass="15687">MEPETETVQETTTVEDTEFNTSTDEATVPTKEMVQILEEKSKELTATFLNLTKEFQNSMNNKTSVIIQKEEIYKQCIEETTQSVTQNIQAMNTFIERCEEINNKLREVRVVYNQVKNLRKGVEHLETLVINIPLK</sequence>
<dbReference type="InterPro" id="IPR019314">
    <property type="entry name" value="BORCS6"/>
</dbReference>
<dbReference type="PANTHER" id="PTHR13440:SF7">
    <property type="entry name" value="BLOC-1 RELATED COMPLEX SUBUNIT 6"/>
    <property type="match status" value="1"/>
</dbReference>
<accession>A0AAW2ZJ89</accession>
<evidence type="ECO:0000259" key="1">
    <source>
        <dbReference type="Pfam" id="PF10157"/>
    </source>
</evidence>
<dbReference type="InterPro" id="IPR046465">
    <property type="entry name" value="BORCS6_C"/>
</dbReference>
<name>A0AAW2ZJ89_9EUKA</name>
<dbReference type="GO" id="GO:0032418">
    <property type="term" value="P:lysosome localization"/>
    <property type="evidence" value="ECO:0007669"/>
    <property type="project" value="TreeGrafter"/>
</dbReference>
<dbReference type="EMBL" id="JAOPGA020001620">
    <property type="protein sequence ID" value="KAL0489947.1"/>
    <property type="molecule type" value="Genomic_DNA"/>
</dbReference>
<comment type="caution">
    <text evidence="2">The sequence shown here is derived from an EMBL/GenBank/DDBJ whole genome shotgun (WGS) entry which is preliminary data.</text>
</comment>
<gene>
    <name evidence="2" type="ORF">AKO1_005479</name>
</gene>
<proteinExistence type="predicted"/>
<feature type="domain" description="BLOC-1-related complex subunit 6 C-terminal helix" evidence="1">
    <location>
        <begin position="31"/>
        <end position="126"/>
    </location>
</feature>
<keyword evidence="3" id="KW-1185">Reference proteome</keyword>
<dbReference type="GO" id="GO:0099078">
    <property type="term" value="C:BORC complex"/>
    <property type="evidence" value="ECO:0007669"/>
    <property type="project" value="TreeGrafter"/>
</dbReference>